<dbReference type="GO" id="GO:0005737">
    <property type="term" value="C:cytoplasm"/>
    <property type="evidence" value="ECO:0007669"/>
    <property type="project" value="TreeGrafter"/>
</dbReference>
<name>D1C155_SPHTD</name>
<dbReference type="KEGG" id="sti:Sthe_0534"/>
<dbReference type="InterPro" id="IPR024654">
    <property type="entry name" value="Calcineurin-like_PHP_lpxH"/>
</dbReference>
<feature type="domain" description="Calcineurin-like phosphoesterase" evidence="2">
    <location>
        <begin position="6"/>
        <end position="164"/>
    </location>
</feature>
<dbReference type="AlphaFoldDB" id="D1C155"/>
<protein>
    <submittedName>
        <fullName evidence="3">Metallophosphoesterase</fullName>
    </submittedName>
</protein>
<evidence type="ECO:0000256" key="1">
    <source>
        <dbReference type="ARBA" id="ARBA00008950"/>
    </source>
</evidence>
<proteinExistence type="inferred from homology"/>
<dbReference type="Proteomes" id="UP000002027">
    <property type="component" value="Chromosome 1"/>
</dbReference>
<dbReference type="Pfam" id="PF12850">
    <property type="entry name" value="Metallophos_2"/>
    <property type="match status" value="1"/>
</dbReference>
<reference evidence="3 4" key="2">
    <citation type="journal article" date="2010" name="Stand. Genomic Sci.">
        <title>Complete genome sequence of Desulfohalobium retbaense type strain (HR(100)).</title>
        <authorList>
            <person name="Spring S."/>
            <person name="Nolan M."/>
            <person name="Lapidus A."/>
            <person name="Glavina Del Rio T."/>
            <person name="Copeland A."/>
            <person name="Tice H."/>
            <person name="Cheng J.F."/>
            <person name="Lucas S."/>
            <person name="Land M."/>
            <person name="Chen F."/>
            <person name="Bruce D."/>
            <person name="Goodwin L."/>
            <person name="Pitluck S."/>
            <person name="Ivanova N."/>
            <person name="Mavromatis K."/>
            <person name="Mikhailova N."/>
            <person name="Pati A."/>
            <person name="Chen A."/>
            <person name="Palaniappan K."/>
            <person name="Hauser L."/>
            <person name="Chang Y.J."/>
            <person name="Jeffries C.D."/>
            <person name="Munk C."/>
            <person name="Kiss H."/>
            <person name="Chain P."/>
            <person name="Han C."/>
            <person name="Brettin T."/>
            <person name="Detter J.C."/>
            <person name="Schuler E."/>
            <person name="Goker M."/>
            <person name="Rohde M."/>
            <person name="Bristow J."/>
            <person name="Eisen J.A."/>
            <person name="Markowitz V."/>
            <person name="Hugenholtz P."/>
            <person name="Kyrpides N.C."/>
            <person name="Klenk H.P."/>
        </authorList>
    </citation>
    <scope>NUCLEOTIDE SEQUENCE [LARGE SCALE GENOMIC DNA]</scope>
    <source>
        <strain evidence="4">ATCC 49802 / DSM 20745 / S 6022</strain>
    </source>
</reference>
<dbReference type="GO" id="GO:0016791">
    <property type="term" value="F:phosphatase activity"/>
    <property type="evidence" value="ECO:0007669"/>
    <property type="project" value="TreeGrafter"/>
</dbReference>
<dbReference type="STRING" id="479434.Sthe_0534"/>
<dbReference type="SUPFAM" id="SSF56300">
    <property type="entry name" value="Metallo-dependent phosphatases"/>
    <property type="match status" value="1"/>
</dbReference>
<dbReference type="HOGENOM" id="CLU_1377365_0_0_0"/>
<gene>
    <name evidence="3" type="ordered locus">Sthe_0534</name>
</gene>
<dbReference type="PANTHER" id="PTHR42850">
    <property type="entry name" value="METALLOPHOSPHOESTERASE"/>
    <property type="match status" value="1"/>
</dbReference>
<sequence length="198" mass="21706">MRFGRRVGIIGDVHGADVLLTRALDACRVAGVETVALLGDLFDRLDQADAVVRALDGWHIVGVRGNHESEALLAATNGQVHIHPATAALLRRLEHRVIVDDVCLVHEEDGWGCHDPVATLFGGSGRLSTRRYPAWITFAGHTHVRHARDERGTLEIGRGSVALAPHRRYLINPGALVNGQFAIWDREAGVVRFWDLKG</sequence>
<comment type="similarity">
    <text evidence="1">Belongs to the metallophosphoesterase superfamily. YfcE family.</text>
</comment>
<dbReference type="Gene3D" id="3.60.21.10">
    <property type="match status" value="1"/>
</dbReference>
<dbReference type="InParanoid" id="D1C155"/>
<evidence type="ECO:0000313" key="4">
    <source>
        <dbReference type="Proteomes" id="UP000002027"/>
    </source>
</evidence>
<reference evidence="4" key="1">
    <citation type="submission" date="2009-11" db="EMBL/GenBank/DDBJ databases">
        <title>The complete chromosome 1 of Sphaerobacter thermophilus DSM 20745.</title>
        <authorList>
            <person name="Lucas S."/>
            <person name="Copeland A."/>
            <person name="Lapidus A."/>
            <person name="Glavina del Rio T."/>
            <person name="Dalin E."/>
            <person name="Tice H."/>
            <person name="Bruce D."/>
            <person name="Goodwin L."/>
            <person name="Pitluck S."/>
            <person name="Kyrpides N."/>
            <person name="Mavromatis K."/>
            <person name="Ivanova N."/>
            <person name="Mikhailova N."/>
            <person name="LaButti K.M."/>
            <person name="Clum A."/>
            <person name="Sun H.I."/>
            <person name="Brettin T."/>
            <person name="Detter J.C."/>
            <person name="Han C."/>
            <person name="Larimer F."/>
            <person name="Land M."/>
            <person name="Hauser L."/>
            <person name="Markowitz V."/>
            <person name="Cheng J.F."/>
            <person name="Hugenholtz P."/>
            <person name="Woyke T."/>
            <person name="Wu D."/>
            <person name="Steenblock K."/>
            <person name="Schneider S."/>
            <person name="Pukall R."/>
            <person name="Goeker M."/>
            <person name="Klenk H.P."/>
            <person name="Eisen J.A."/>
        </authorList>
    </citation>
    <scope>NUCLEOTIDE SEQUENCE [LARGE SCALE GENOMIC DNA]</scope>
    <source>
        <strain evidence="4">ATCC 49802 / DSM 20745 / S 6022</strain>
    </source>
</reference>
<dbReference type="RefSeq" id="WP_012871019.1">
    <property type="nucleotide sequence ID" value="NC_013523.1"/>
</dbReference>
<evidence type="ECO:0000313" key="3">
    <source>
        <dbReference type="EMBL" id="ACZ37972.1"/>
    </source>
</evidence>
<evidence type="ECO:0000259" key="2">
    <source>
        <dbReference type="Pfam" id="PF12850"/>
    </source>
</evidence>
<keyword evidence="4" id="KW-1185">Reference proteome</keyword>
<dbReference type="EMBL" id="CP001823">
    <property type="protein sequence ID" value="ACZ37972.1"/>
    <property type="molecule type" value="Genomic_DNA"/>
</dbReference>
<organism evidence="3 4">
    <name type="scientific">Sphaerobacter thermophilus (strain ATCC 49802 / DSM 20745 / KCCM 41009 / NCIMB 13125 / S 6022)</name>
    <dbReference type="NCBI Taxonomy" id="479434"/>
    <lineage>
        <taxon>Bacteria</taxon>
        <taxon>Pseudomonadati</taxon>
        <taxon>Thermomicrobiota</taxon>
        <taxon>Thermomicrobia</taxon>
        <taxon>Sphaerobacterales</taxon>
        <taxon>Sphaerobacterineae</taxon>
        <taxon>Sphaerobacteraceae</taxon>
        <taxon>Sphaerobacter</taxon>
    </lineage>
</organism>
<dbReference type="OrthoDB" id="5296354at2"/>
<accession>D1C155</accession>
<dbReference type="InterPro" id="IPR050126">
    <property type="entry name" value="Ap4A_hydrolase"/>
</dbReference>
<dbReference type="eggNOG" id="COG0639">
    <property type="taxonomic scope" value="Bacteria"/>
</dbReference>
<dbReference type="InterPro" id="IPR029052">
    <property type="entry name" value="Metallo-depent_PP-like"/>
</dbReference>